<accession>A0AAE7SYZ4</accession>
<proteinExistence type="predicted"/>
<dbReference type="EMBL" id="CP050485">
    <property type="protein sequence ID" value="QOG26972.1"/>
    <property type="molecule type" value="Genomic_DNA"/>
</dbReference>
<dbReference type="RefSeq" id="WP_192189540.1">
    <property type="nucleotide sequence ID" value="NZ_CP050485.1"/>
</dbReference>
<protein>
    <submittedName>
        <fullName evidence="1">Uncharacterized protein</fullName>
    </submittedName>
</protein>
<evidence type="ECO:0000313" key="1">
    <source>
        <dbReference type="EMBL" id="QOG26972.1"/>
    </source>
</evidence>
<evidence type="ECO:0000313" key="2">
    <source>
        <dbReference type="Proteomes" id="UP000516696"/>
    </source>
</evidence>
<gene>
    <name evidence="1" type="ORF">EGM181_06800</name>
</gene>
<dbReference type="AlphaFoldDB" id="A0AAE7SYZ4"/>
<dbReference type="Proteomes" id="UP000516696">
    <property type="component" value="Chromosome"/>
</dbReference>
<name>A0AAE7SYZ4_ENTGA</name>
<sequence length="71" mass="8342">MSEILRVSDKVQRNESELSLHDMDGELVLIAQNKQDKETVAIYLDDRQIFRLIQHLTKYLMHTKKDSGRQA</sequence>
<organism evidence="1 2">
    <name type="scientific">Enterococcus gallinarum</name>
    <dbReference type="NCBI Taxonomy" id="1353"/>
    <lineage>
        <taxon>Bacteria</taxon>
        <taxon>Bacillati</taxon>
        <taxon>Bacillota</taxon>
        <taxon>Bacilli</taxon>
        <taxon>Lactobacillales</taxon>
        <taxon>Enterococcaceae</taxon>
        <taxon>Enterococcus</taxon>
    </lineage>
</organism>
<reference evidence="1 2" key="1">
    <citation type="submission" date="2020-03" db="EMBL/GenBank/DDBJ databases">
        <title>Characterization of ganglioside-mimicking enterococci.</title>
        <authorList>
            <person name="Patry R.T."/>
            <person name="Nothaft H."/>
            <person name="Bridger R."/>
            <person name="Shajahan A."/>
            <person name="Huynh S."/>
            <person name="Sanchez S."/>
            <person name="Azadi P."/>
            <person name="Cooper K."/>
            <person name="Miller W.G."/>
            <person name="Parker C.T."/>
            <person name="Wells L."/>
            <person name="Szymanski C.M."/>
        </authorList>
    </citation>
    <scope>NUCLEOTIDE SEQUENCE [LARGE SCALE GENOMIC DNA]</scope>
    <source>
        <strain evidence="1 2">EGM181</strain>
    </source>
</reference>